<dbReference type="AlphaFoldDB" id="A0A8S3UK28"/>
<evidence type="ECO:0000256" key="1">
    <source>
        <dbReference type="SAM" id="Coils"/>
    </source>
</evidence>
<comment type="caution">
    <text evidence="2">The sequence shown here is derived from an EMBL/GenBank/DDBJ whole genome shotgun (WGS) entry which is preliminary data.</text>
</comment>
<gene>
    <name evidence="2" type="ORF">MEDL_58726</name>
</gene>
<evidence type="ECO:0000313" key="3">
    <source>
        <dbReference type="Proteomes" id="UP000683360"/>
    </source>
</evidence>
<reference evidence="2" key="1">
    <citation type="submission" date="2021-03" db="EMBL/GenBank/DDBJ databases">
        <authorList>
            <person name="Bekaert M."/>
        </authorList>
    </citation>
    <scope>NUCLEOTIDE SEQUENCE</scope>
</reference>
<dbReference type="Proteomes" id="UP000683360">
    <property type="component" value="Unassembled WGS sequence"/>
</dbReference>
<keyword evidence="1" id="KW-0175">Coiled coil</keyword>
<dbReference type="OrthoDB" id="6192566at2759"/>
<sequence length="346" mass="40184">MIFHINIFLCQNQYGDRLLSFAFCIPPVHGFLLDKSQSISGQLGTSNQYVTSLEFLDETKVIHLESQQLRRYVDKSLAVLTSQLDNKFKFLEQKLVECENQSVPSHAYESLEQKFMELQHKYENLERKYTDIQTLNKEYTLIKSQLVSVQNKTSELSNDVIILKQLGNIKPLQEIQTLQQAVQTVTAQTHSLSVNERARSQDFLALYNMTIDSKRVLSELNTNTSNLFNNLETKTDKQLLRLEQNHNSTTAGIISKMEAMEKQENKTMSVMQTQIKRMLKEVRINNLIYFISCLIPLKPMKDDEKKIIKMILFGNSHVLIDYFDSCQVCRDKYCVPHFCSPLRFIC</sequence>
<organism evidence="2 3">
    <name type="scientific">Mytilus edulis</name>
    <name type="common">Blue mussel</name>
    <dbReference type="NCBI Taxonomy" id="6550"/>
    <lineage>
        <taxon>Eukaryota</taxon>
        <taxon>Metazoa</taxon>
        <taxon>Spiralia</taxon>
        <taxon>Lophotrochozoa</taxon>
        <taxon>Mollusca</taxon>
        <taxon>Bivalvia</taxon>
        <taxon>Autobranchia</taxon>
        <taxon>Pteriomorphia</taxon>
        <taxon>Mytilida</taxon>
        <taxon>Mytiloidea</taxon>
        <taxon>Mytilidae</taxon>
        <taxon>Mytilinae</taxon>
        <taxon>Mytilus</taxon>
    </lineage>
</organism>
<keyword evidence="3" id="KW-1185">Reference proteome</keyword>
<protein>
    <submittedName>
        <fullName evidence="2">Uncharacterized protein</fullName>
    </submittedName>
</protein>
<feature type="coiled-coil region" evidence="1">
    <location>
        <begin position="81"/>
        <end position="135"/>
    </location>
</feature>
<name>A0A8S3UK28_MYTED</name>
<dbReference type="EMBL" id="CAJPWZ010002881">
    <property type="protein sequence ID" value="CAG2246734.1"/>
    <property type="molecule type" value="Genomic_DNA"/>
</dbReference>
<accession>A0A8S3UK28</accession>
<evidence type="ECO:0000313" key="2">
    <source>
        <dbReference type="EMBL" id="CAG2246734.1"/>
    </source>
</evidence>
<proteinExistence type="predicted"/>